<accession>A0A8H7SFQ8</accession>
<keyword evidence="5 10" id="KW-0812">Transmembrane</keyword>
<evidence type="ECO:0000256" key="1">
    <source>
        <dbReference type="ARBA" id="ARBA00004651"/>
    </source>
</evidence>
<name>A0A8H7SFQ8_9FUNG</name>
<gene>
    <name evidence="12" type="ORF">INT45_004772</name>
</gene>
<dbReference type="InterPro" id="IPR036028">
    <property type="entry name" value="SH3-like_dom_sf"/>
</dbReference>
<protein>
    <recommendedName>
        <fullName evidence="11">SH3 domain-containing protein</fullName>
    </recommendedName>
</protein>
<dbReference type="CDD" id="cd11855">
    <property type="entry name" value="SH3_Sho1p"/>
    <property type="match status" value="1"/>
</dbReference>
<dbReference type="InterPro" id="IPR001452">
    <property type="entry name" value="SH3_domain"/>
</dbReference>
<organism evidence="12 13">
    <name type="scientific">Circinella minor</name>
    <dbReference type="NCBI Taxonomy" id="1195481"/>
    <lineage>
        <taxon>Eukaryota</taxon>
        <taxon>Fungi</taxon>
        <taxon>Fungi incertae sedis</taxon>
        <taxon>Mucoromycota</taxon>
        <taxon>Mucoromycotina</taxon>
        <taxon>Mucoromycetes</taxon>
        <taxon>Mucorales</taxon>
        <taxon>Lichtheimiaceae</taxon>
        <taxon>Circinella</taxon>
    </lineage>
</organism>
<evidence type="ECO:0000256" key="7">
    <source>
        <dbReference type="ARBA" id="ARBA00023016"/>
    </source>
</evidence>
<keyword evidence="4" id="KW-1003">Cell membrane</keyword>
<evidence type="ECO:0000256" key="4">
    <source>
        <dbReference type="ARBA" id="ARBA00022475"/>
    </source>
</evidence>
<dbReference type="Proteomes" id="UP000646827">
    <property type="component" value="Unassembled WGS sequence"/>
</dbReference>
<comment type="subcellular location">
    <subcellularLocation>
        <location evidence="1">Cell membrane</location>
        <topology evidence="1">Multi-pass membrane protein</topology>
    </subcellularLocation>
</comment>
<evidence type="ECO:0000256" key="10">
    <source>
        <dbReference type="SAM" id="Phobius"/>
    </source>
</evidence>
<reference evidence="12 13" key="1">
    <citation type="submission" date="2020-12" db="EMBL/GenBank/DDBJ databases">
        <title>Metabolic potential, ecology and presence of endohyphal bacteria is reflected in genomic diversity of Mucoromycotina.</title>
        <authorList>
            <person name="Muszewska A."/>
            <person name="Okrasinska A."/>
            <person name="Steczkiewicz K."/>
            <person name="Drgas O."/>
            <person name="Orlowska M."/>
            <person name="Perlinska-Lenart U."/>
            <person name="Aleksandrzak-Piekarczyk T."/>
            <person name="Szatraj K."/>
            <person name="Zielenkiewicz U."/>
            <person name="Pilsyk S."/>
            <person name="Malc E."/>
            <person name="Mieczkowski P."/>
            <person name="Kruszewska J.S."/>
            <person name="Biernat P."/>
            <person name="Pawlowska J."/>
        </authorList>
    </citation>
    <scope>NUCLEOTIDE SEQUENCE [LARGE SCALE GENOMIC DNA]</scope>
    <source>
        <strain evidence="12 13">CBS 142.35</strain>
    </source>
</reference>
<proteinExistence type="inferred from homology"/>
<feature type="domain" description="SH3" evidence="11">
    <location>
        <begin position="229"/>
        <end position="289"/>
    </location>
</feature>
<dbReference type="OrthoDB" id="5983572at2759"/>
<sequence length="289" mass="31694">MLSVNRLTENLFLLTTGILSLCSWVIALGGLCAFGALPHAGYWLIVYELFLILGVLFVFMSGTFLHYRMALLTFLAISISLLTGQIDFAVSDAKLLGQSVNQGGAGAYAAGYIIIIIIQFLWVFVFGSEPNSYLGQFGHGWTAMNNSVDNHHTAAGVKQSTQQQQQQQEYEMTTDKTMVPTGGFNNVTTNNAGPAVPTYEMQGHPAASSPQSPPMIAQHHQTSQEPTVEYKERVEALHDYSASTDDPTELSFRKGEILEVVEKKGNWWQAKKSDGSMGIIPSNYVSLLF</sequence>
<feature type="transmembrane region" description="Helical" evidence="10">
    <location>
        <begin position="67"/>
        <end position="86"/>
    </location>
</feature>
<dbReference type="GO" id="GO:0007266">
    <property type="term" value="P:Rho protein signal transduction"/>
    <property type="evidence" value="ECO:0007669"/>
    <property type="project" value="TreeGrafter"/>
</dbReference>
<dbReference type="InterPro" id="IPR039801">
    <property type="entry name" value="EPS8-like"/>
</dbReference>
<evidence type="ECO:0000313" key="13">
    <source>
        <dbReference type="Proteomes" id="UP000646827"/>
    </source>
</evidence>
<keyword evidence="8 10" id="KW-0472">Membrane</keyword>
<dbReference type="EMBL" id="JAEPRB010000005">
    <property type="protein sequence ID" value="KAG2227730.1"/>
    <property type="molecule type" value="Genomic_DNA"/>
</dbReference>
<dbReference type="SUPFAM" id="SSF50044">
    <property type="entry name" value="SH3-domain"/>
    <property type="match status" value="1"/>
</dbReference>
<keyword evidence="13" id="KW-1185">Reference proteome</keyword>
<dbReference type="SMART" id="SM00326">
    <property type="entry name" value="SH3"/>
    <property type="match status" value="1"/>
</dbReference>
<evidence type="ECO:0000256" key="5">
    <source>
        <dbReference type="ARBA" id="ARBA00022692"/>
    </source>
</evidence>
<dbReference type="GO" id="GO:0035023">
    <property type="term" value="P:regulation of Rho protein signal transduction"/>
    <property type="evidence" value="ECO:0007669"/>
    <property type="project" value="TreeGrafter"/>
</dbReference>
<dbReference type="AlphaFoldDB" id="A0A8H7SFQ8"/>
<dbReference type="Gene3D" id="2.30.30.40">
    <property type="entry name" value="SH3 Domains"/>
    <property type="match status" value="1"/>
</dbReference>
<keyword evidence="6 10" id="KW-1133">Transmembrane helix</keyword>
<dbReference type="PRINTS" id="PR00452">
    <property type="entry name" value="SH3DOMAIN"/>
</dbReference>
<dbReference type="PROSITE" id="PS50002">
    <property type="entry name" value="SH3"/>
    <property type="match status" value="1"/>
</dbReference>
<comment type="similarity">
    <text evidence="2">Belongs to the SHO1 family.</text>
</comment>
<feature type="transmembrane region" description="Helical" evidence="10">
    <location>
        <begin position="12"/>
        <end position="36"/>
    </location>
</feature>
<evidence type="ECO:0000256" key="6">
    <source>
        <dbReference type="ARBA" id="ARBA00022989"/>
    </source>
</evidence>
<dbReference type="Pfam" id="PF00018">
    <property type="entry name" value="SH3_1"/>
    <property type="match status" value="1"/>
</dbReference>
<dbReference type="InterPro" id="IPR035522">
    <property type="entry name" value="Sho1_SH3"/>
</dbReference>
<dbReference type="PANTHER" id="PTHR12287">
    <property type="entry name" value="EPIDERMAL GROWTH FACTOR RECEPTOR KINASE SUBSTRATE EPS8-RELATED PROTEIN"/>
    <property type="match status" value="1"/>
</dbReference>
<evidence type="ECO:0000259" key="11">
    <source>
        <dbReference type="PROSITE" id="PS50002"/>
    </source>
</evidence>
<evidence type="ECO:0000256" key="9">
    <source>
        <dbReference type="PROSITE-ProRule" id="PRU00192"/>
    </source>
</evidence>
<dbReference type="PANTHER" id="PTHR12287:SF23">
    <property type="entry name" value="AROUSER, ISOFORM A-RELATED"/>
    <property type="match status" value="1"/>
</dbReference>
<comment type="caution">
    <text evidence="12">The sequence shown here is derived from an EMBL/GenBank/DDBJ whole genome shotgun (WGS) entry which is preliminary data.</text>
</comment>
<keyword evidence="7" id="KW-0346">Stress response</keyword>
<feature type="transmembrane region" description="Helical" evidence="10">
    <location>
        <begin position="42"/>
        <end position="60"/>
    </location>
</feature>
<evidence type="ECO:0000313" key="12">
    <source>
        <dbReference type="EMBL" id="KAG2227730.1"/>
    </source>
</evidence>
<evidence type="ECO:0000256" key="3">
    <source>
        <dbReference type="ARBA" id="ARBA00022443"/>
    </source>
</evidence>
<evidence type="ECO:0000256" key="8">
    <source>
        <dbReference type="ARBA" id="ARBA00023136"/>
    </source>
</evidence>
<dbReference type="GO" id="GO:0003779">
    <property type="term" value="F:actin binding"/>
    <property type="evidence" value="ECO:0007669"/>
    <property type="project" value="TreeGrafter"/>
</dbReference>
<keyword evidence="3 9" id="KW-0728">SH3 domain</keyword>
<evidence type="ECO:0000256" key="2">
    <source>
        <dbReference type="ARBA" id="ARBA00009739"/>
    </source>
</evidence>
<dbReference type="GO" id="GO:0005886">
    <property type="term" value="C:plasma membrane"/>
    <property type="evidence" value="ECO:0007669"/>
    <property type="project" value="UniProtKB-SubCell"/>
</dbReference>
<feature type="transmembrane region" description="Helical" evidence="10">
    <location>
        <begin position="106"/>
        <end position="126"/>
    </location>
</feature>